<evidence type="ECO:0000256" key="1">
    <source>
        <dbReference type="SAM" id="MobiDB-lite"/>
    </source>
</evidence>
<reference evidence="2" key="1">
    <citation type="submission" date="2023-10" db="EMBL/GenBank/DDBJ databases">
        <authorList>
            <person name="Chen Y."/>
            <person name="Shah S."/>
            <person name="Dougan E. K."/>
            <person name="Thang M."/>
            <person name="Chan C."/>
        </authorList>
    </citation>
    <scope>NUCLEOTIDE SEQUENCE [LARGE SCALE GENOMIC DNA]</scope>
</reference>
<organism evidence="2 3">
    <name type="scientific">Prorocentrum cordatum</name>
    <dbReference type="NCBI Taxonomy" id="2364126"/>
    <lineage>
        <taxon>Eukaryota</taxon>
        <taxon>Sar</taxon>
        <taxon>Alveolata</taxon>
        <taxon>Dinophyceae</taxon>
        <taxon>Prorocentrales</taxon>
        <taxon>Prorocentraceae</taxon>
        <taxon>Prorocentrum</taxon>
    </lineage>
</organism>
<name>A0ABN9SDZ4_9DINO</name>
<comment type="caution">
    <text evidence="2">The sequence shown here is derived from an EMBL/GenBank/DDBJ whole genome shotgun (WGS) entry which is preliminary data.</text>
</comment>
<gene>
    <name evidence="2" type="ORF">PCOR1329_LOCUS28938</name>
</gene>
<proteinExistence type="predicted"/>
<feature type="region of interest" description="Disordered" evidence="1">
    <location>
        <begin position="31"/>
        <end position="55"/>
    </location>
</feature>
<evidence type="ECO:0000313" key="2">
    <source>
        <dbReference type="EMBL" id="CAK0830245.1"/>
    </source>
</evidence>
<sequence>MPVLGAAARPVRSSTSARACAWPPWPAASGRKERCGGPCPRRSAESLEGVGEERDTAARRWATLDPAEDCACRRPPGVRHMRNPGARDLRVARGRGRGRKIHRGRPHTTTIPGRGPLLRHSTVRHETLLVGKPPAKRMHPSAQCSPDQGWWRHSCRFRAEGGMRGGTGSKATCCHATVLISSTACLDLERSCTAQGAATDRCSLPHGLRPQRETLAP</sequence>
<accession>A0ABN9SDZ4</accession>
<dbReference type="Proteomes" id="UP001189429">
    <property type="component" value="Unassembled WGS sequence"/>
</dbReference>
<keyword evidence="3" id="KW-1185">Reference proteome</keyword>
<dbReference type="EMBL" id="CAUYUJ010010779">
    <property type="protein sequence ID" value="CAK0830245.1"/>
    <property type="molecule type" value="Genomic_DNA"/>
</dbReference>
<protein>
    <submittedName>
        <fullName evidence="2">Uncharacterized protein</fullName>
    </submittedName>
</protein>
<evidence type="ECO:0000313" key="3">
    <source>
        <dbReference type="Proteomes" id="UP001189429"/>
    </source>
</evidence>